<dbReference type="PANTHER" id="PTHR30136:SF24">
    <property type="entry name" value="HTH-TYPE TRANSCRIPTIONAL REPRESSOR ALLR"/>
    <property type="match status" value="1"/>
</dbReference>
<dbReference type="PROSITE" id="PS51077">
    <property type="entry name" value="HTH_ICLR"/>
    <property type="match status" value="1"/>
</dbReference>
<dbReference type="Gene3D" id="3.30.450.40">
    <property type="match status" value="1"/>
</dbReference>
<dbReference type="GO" id="GO:0045892">
    <property type="term" value="P:negative regulation of DNA-templated transcription"/>
    <property type="evidence" value="ECO:0007669"/>
    <property type="project" value="TreeGrafter"/>
</dbReference>
<dbReference type="InterPro" id="IPR036390">
    <property type="entry name" value="WH_DNA-bd_sf"/>
</dbReference>
<dbReference type="Proteomes" id="UP000199550">
    <property type="component" value="Unassembled WGS sequence"/>
</dbReference>
<dbReference type="EMBL" id="FOTF01000019">
    <property type="protein sequence ID" value="SFL44268.1"/>
    <property type="molecule type" value="Genomic_DNA"/>
</dbReference>
<gene>
    <name evidence="6" type="ORF">SAMN04488004_11927</name>
</gene>
<dbReference type="Pfam" id="PF01614">
    <property type="entry name" value="IclR_C"/>
    <property type="match status" value="1"/>
</dbReference>
<feature type="domain" description="HTH iclR-type" evidence="4">
    <location>
        <begin position="10"/>
        <end position="72"/>
    </location>
</feature>
<dbReference type="InterPro" id="IPR005471">
    <property type="entry name" value="Tscrpt_reg_IclR_N"/>
</dbReference>
<evidence type="ECO:0000313" key="7">
    <source>
        <dbReference type="Proteomes" id="UP000199550"/>
    </source>
</evidence>
<dbReference type="Pfam" id="PF09339">
    <property type="entry name" value="HTH_IclR"/>
    <property type="match status" value="1"/>
</dbReference>
<dbReference type="SUPFAM" id="SSF55781">
    <property type="entry name" value="GAF domain-like"/>
    <property type="match status" value="1"/>
</dbReference>
<dbReference type="GO" id="GO:0003677">
    <property type="term" value="F:DNA binding"/>
    <property type="evidence" value="ECO:0007669"/>
    <property type="project" value="UniProtKB-KW"/>
</dbReference>
<dbReference type="SMART" id="SM00346">
    <property type="entry name" value="HTH_ICLR"/>
    <property type="match status" value="1"/>
</dbReference>
<name>A0A1I4HPP2_9RHOB</name>
<dbReference type="InterPro" id="IPR029016">
    <property type="entry name" value="GAF-like_dom_sf"/>
</dbReference>
<dbReference type="SUPFAM" id="SSF46785">
    <property type="entry name" value="Winged helix' DNA-binding domain"/>
    <property type="match status" value="1"/>
</dbReference>
<evidence type="ECO:0000256" key="2">
    <source>
        <dbReference type="ARBA" id="ARBA00023125"/>
    </source>
</evidence>
<sequence length="272" mass="29231">MDMAGSGSGDGTVGKALEVLDQVASFGRPVRFSEVLADSAYPKPTLYRLLQTLVSQNMLSYNLDRQTYAPGARLVRLAHAAWAQSSLVQVASPHLLRLSVATTETVHLAQLDHAQVLYLDKRNAAHPVEMFSQAGKVGPVYCTGVGKAMLAFTDDAQADDIIAQQSFHRFQPGTLTTPAALRQELQAIRARGYAFDREEHEPGIICIAMPILTPSGRVLGAVSVTSTTARTDLKGLETLAPKVRDAADAIAQDAAKWSFPDHGTHTLKLAGE</sequence>
<evidence type="ECO:0000259" key="5">
    <source>
        <dbReference type="PROSITE" id="PS51078"/>
    </source>
</evidence>
<keyword evidence="7" id="KW-1185">Reference proteome</keyword>
<evidence type="ECO:0000256" key="1">
    <source>
        <dbReference type="ARBA" id="ARBA00023015"/>
    </source>
</evidence>
<evidence type="ECO:0000259" key="4">
    <source>
        <dbReference type="PROSITE" id="PS51077"/>
    </source>
</evidence>
<protein>
    <submittedName>
        <fullName evidence="6">Transcriptional regulator, IclR family</fullName>
    </submittedName>
</protein>
<proteinExistence type="predicted"/>
<dbReference type="GO" id="GO:0003700">
    <property type="term" value="F:DNA-binding transcription factor activity"/>
    <property type="evidence" value="ECO:0007669"/>
    <property type="project" value="TreeGrafter"/>
</dbReference>
<dbReference type="STRING" id="195913.SAMN04488004_11927"/>
<organism evidence="6 7">
    <name type="scientific">Loktanella salsilacus</name>
    <dbReference type="NCBI Taxonomy" id="195913"/>
    <lineage>
        <taxon>Bacteria</taxon>
        <taxon>Pseudomonadati</taxon>
        <taxon>Pseudomonadota</taxon>
        <taxon>Alphaproteobacteria</taxon>
        <taxon>Rhodobacterales</taxon>
        <taxon>Roseobacteraceae</taxon>
        <taxon>Loktanella</taxon>
    </lineage>
</organism>
<dbReference type="InterPro" id="IPR036388">
    <property type="entry name" value="WH-like_DNA-bd_sf"/>
</dbReference>
<keyword evidence="3" id="KW-0804">Transcription</keyword>
<accession>A0A1I4HPP2</accession>
<evidence type="ECO:0000313" key="6">
    <source>
        <dbReference type="EMBL" id="SFL44268.1"/>
    </source>
</evidence>
<dbReference type="PANTHER" id="PTHR30136">
    <property type="entry name" value="HELIX-TURN-HELIX TRANSCRIPTIONAL REGULATOR, ICLR FAMILY"/>
    <property type="match status" value="1"/>
</dbReference>
<keyword evidence="1" id="KW-0805">Transcription regulation</keyword>
<dbReference type="Gene3D" id="1.10.10.10">
    <property type="entry name" value="Winged helix-like DNA-binding domain superfamily/Winged helix DNA-binding domain"/>
    <property type="match status" value="1"/>
</dbReference>
<evidence type="ECO:0000256" key="3">
    <source>
        <dbReference type="ARBA" id="ARBA00023163"/>
    </source>
</evidence>
<feature type="domain" description="IclR-ED" evidence="5">
    <location>
        <begin position="73"/>
        <end position="256"/>
    </location>
</feature>
<dbReference type="PROSITE" id="PS51078">
    <property type="entry name" value="ICLR_ED"/>
    <property type="match status" value="1"/>
</dbReference>
<dbReference type="InterPro" id="IPR014757">
    <property type="entry name" value="Tscrpt_reg_IclR_C"/>
</dbReference>
<dbReference type="InterPro" id="IPR050707">
    <property type="entry name" value="HTH_MetabolicPath_Reg"/>
</dbReference>
<keyword evidence="2" id="KW-0238">DNA-binding</keyword>
<reference evidence="6 7" key="1">
    <citation type="submission" date="2016-10" db="EMBL/GenBank/DDBJ databases">
        <authorList>
            <person name="de Groot N.N."/>
        </authorList>
    </citation>
    <scope>NUCLEOTIDE SEQUENCE [LARGE SCALE GENOMIC DNA]</scope>
    <source>
        <strain evidence="6 7">DSM 16199</strain>
    </source>
</reference>
<dbReference type="AlphaFoldDB" id="A0A1I4HPP2"/>